<accession>A0A1D2M9C5</accession>
<reference evidence="3 4" key="1">
    <citation type="journal article" date="2016" name="Genome Biol. Evol.">
        <title>Gene Family Evolution Reflects Adaptation to Soil Environmental Stressors in the Genome of the Collembolan Orchesella cincta.</title>
        <authorList>
            <person name="Faddeeva-Vakhrusheva A."/>
            <person name="Derks M.F."/>
            <person name="Anvar S.Y."/>
            <person name="Agamennone V."/>
            <person name="Suring W."/>
            <person name="Smit S."/>
            <person name="van Straalen N.M."/>
            <person name="Roelofs D."/>
        </authorList>
    </citation>
    <scope>NUCLEOTIDE SEQUENCE [LARGE SCALE GENOMIC DNA]</scope>
    <source>
        <tissue evidence="3">Mixed pool</tissue>
    </source>
</reference>
<feature type="chain" id="PRO_5008903655" evidence="2">
    <location>
        <begin position="20"/>
        <end position="101"/>
    </location>
</feature>
<dbReference type="Proteomes" id="UP000094527">
    <property type="component" value="Unassembled WGS sequence"/>
</dbReference>
<organism evidence="3 4">
    <name type="scientific">Orchesella cincta</name>
    <name type="common">Springtail</name>
    <name type="synonym">Podura cincta</name>
    <dbReference type="NCBI Taxonomy" id="48709"/>
    <lineage>
        <taxon>Eukaryota</taxon>
        <taxon>Metazoa</taxon>
        <taxon>Ecdysozoa</taxon>
        <taxon>Arthropoda</taxon>
        <taxon>Hexapoda</taxon>
        <taxon>Collembola</taxon>
        <taxon>Entomobryomorpha</taxon>
        <taxon>Entomobryoidea</taxon>
        <taxon>Orchesellidae</taxon>
        <taxon>Orchesellinae</taxon>
        <taxon>Orchesella</taxon>
    </lineage>
</organism>
<evidence type="ECO:0000256" key="1">
    <source>
        <dbReference type="SAM" id="MobiDB-lite"/>
    </source>
</evidence>
<feature type="signal peptide" evidence="2">
    <location>
        <begin position="1"/>
        <end position="19"/>
    </location>
</feature>
<protein>
    <submittedName>
        <fullName evidence="3">Uncharacterized protein</fullName>
    </submittedName>
</protein>
<feature type="compositionally biased region" description="Polar residues" evidence="1">
    <location>
        <begin position="79"/>
        <end position="91"/>
    </location>
</feature>
<dbReference type="AlphaFoldDB" id="A0A1D2M9C5"/>
<sequence length="101" mass="11527">MHHFLKICLVYSVFQAVMTDSSFSNEKPESHSIRKRDLYAVPSSKYNGPASSNYQVAYQPQNTYTGGSNYPSKGKYRSKSSYNQNPSSRLGTKSRKRYQNV</sequence>
<gene>
    <name evidence="3" type="ORF">Ocin01_17094</name>
</gene>
<evidence type="ECO:0000256" key="2">
    <source>
        <dbReference type="SAM" id="SignalP"/>
    </source>
</evidence>
<evidence type="ECO:0000313" key="4">
    <source>
        <dbReference type="Proteomes" id="UP000094527"/>
    </source>
</evidence>
<feature type="region of interest" description="Disordered" evidence="1">
    <location>
        <begin position="44"/>
        <end position="101"/>
    </location>
</feature>
<feature type="compositionally biased region" description="Basic residues" evidence="1">
    <location>
        <begin position="92"/>
        <end position="101"/>
    </location>
</feature>
<evidence type="ECO:0000313" key="3">
    <source>
        <dbReference type="EMBL" id="ODM89586.1"/>
    </source>
</evidence>
<name>A0A1D2M9C5_ORCCI</name>
<keyword evidence="4" id="KW-1185">Reference proteome</keyword>
<dbReference type="EMBL" id="LJIJ01002522">
    <property type="protein sequence ID" value="ODM89586.1"/>
    <property type="molecule type" value="Genomic_DNA"/>
</dbReference>
<comment type="caution">
    <text evidence="3">The sequence shown here is derived from an EMBL/GenBank/DDBJ whole genome shotgun (WGS) entry which is preliminary data.</text>
</comment>
<proteinExistence type="predicted"/>
<feature type="compositionally biased region" description="Polar residues" evidence="1">
    <location>
        <begin position="44"/>
        <end position="71"/>
    </location>
</feature>
<keyword evidence="2" id="KW-0732">Signal</keyword>